<proteinExistence type="inferred from homology"/>
<accession>A0ABS4AEI3</accession>
<reference evidence="3 4" key="1">
    <citation type="submission" date="2021-03" db="EMBL/GenBank/DDBJ databases">
        <authorList>
            <person name="So Y."/>
        </authorList>
    </citation>
    <scope>NUCLEOTIDE SEQUENCE [LARGE SCALE GENOMIC DNA]</scope>
    <source>
        <strain evidence="3 4">SSH11</strain>
    </source>
</reference>
<dbReference type="Gene3D" id="3.90.960.10">
    <property type="entry name" value="YbaK/aminoacyl-tRNA synthetase-associated domain"/>
    <property type="match status" value="1"/>
</dbReference>
<dbReference type="Pfam" id="PF04073">
    <property type="entry name" value="tRNA_edit"/>
    <property type="match status" value="1"/>
</dbReference>
<comment type="similarity">
    <text evidence="1">Belongs to the PRORSD1 family.</text>
</comment>
<evidence type="ECO:0000256" key="1">
    <source>
        <dbReference type="ARBA" id="ARBA00010201"/>
    </source>
</evidence>
<dbReference type="CDD" id="cd04335">
    <property type="entry name" value="PrdX_deacylase"/>
    <property type="match status" value="1"/>
</dbReference>
<organism evidence="3 4">
    <name type="scientific">Pararoseomonas baculiformis</name>
    <dbReference type="NCBI Taxonomy" id="2820812"/>
    <lineage>
        <taxon>Bacteria</taxon>
        <taxon>Pseudomonadati</taxon>
        <taxon>Pseudomonadota</taxon>
        <taxon>Alphaproteobacteria</taxon>
        <taxon>Acetobacterales</taxon>
        <taxon>Acetobacteraceae</taxon>
        <taxon>Pararoseomonas</taxon>
    </lineage>
</organism>
<dbReference type="PANTHER" id="PTHR31423:SF3">
    <property type="entry name" value="PROLYL-TRNA SYNTHETASE ASSOCIATED DOMAIN-CONTAINING PROTEIN 1-RELATED"/>
    <property type="match status" value="1"/>
</dbReference>
<gene>
    <name evidence="3" type="ORF">J8J14_11560</name>
</gene>
<dbReference type="SUPFAM" id="SSF55826">
    <property type="entry name" value="YbaK/ProRS associated domain"/>
    <property type="match status" value="1"/>
</dbReference>
<evidence type="ECO:0000259" key="2">
    <source>
        <dbReference type="Pfam" id="PF04073"/>
    </source>
</evidence>
<dbReference type="PANTHER" id="PTHR31423">
    <property type="entry name" value="YBAK DOMAIN-CONTAINING PROTEIN"/>
    <property type="match status" value="1"/>
</dbReference>
<sequence>MDHTPMPETPESLLARLEALGILATTHRHPPLHTVAESQALRGNLPGLHVKNLFLRAKSPQPFLLVVAEENTPLSINALARQLGTGRLSMANEAELYEKLGVRPGSVTPLALVNAPPGSVRTVIDHRLLTGPGPVNIHPLTNEATTALAPADLRRFLESLGHPIEPIDLAAPLA</sequence>
<dbReference type="InterPro" id="IPR040285">
    <property type="entry name" value="ProX/PRXD1"/>
</dbReference>
<dbReference type="Proteomes" id="UP000681594">
    <property type="component" value="Unassembled WGS sequence"/>
</dbReference>
<evidence type="ECO:0000313" key="3">
    <source>
        <dbReference type="EMBL" id="MBP0445415.1"/>
    </source>
</evidence>
<evidence type="ECO:0000313" key="4">
    <source>
        <dbReference type="Proteomes" id="UP000681594"/>
    </source>
</evidence>
<dbReference type="EMBL" id="JAGIZB010000009">
    <property type="protein sequence ID" value="MBP0445415.1"/>
    <property type="molecule type" value="Genomic_DNA"/>
</dbReference>
<name>A0ABS4AEI3_9PROT</name>
<dbReference type="InterPro" id="IPR007214">
    <property type="entry name" value="YbaK/aa-tRNA-synth-assoc-dom"/>
</dbReference>
<feature type="domain" description="YbaK/aminoacyl-tRNA synthetase-associated" evidence="2">
    <location>
        <begin position="29"/>
        <end position="156"/>
    </location>
</feature>
<comment type="caution">
    <text evidence="3">The sequence shown here is derived from an EMBL/GenBank/DDBJ whole genome shotgun (WGS) entry which is preliminary data.</text>
</comment>
<protein>
    <submittedName>
        <fullName evidence="3">Prolyl-tRNA synthetase associated domain-containing protein</fullName>
    </submittedName>
</protein>
<keyword evidence="4" id="KW-1185">Reference proteome</keyword>
<dbReference type="InterPro" id="IPR036754">
    <property type="entry name" value="YbaK/aa-tRNA-synt-asso_dom_sf"/>
</dbReference>